<dbReference type="PANTHER" id="PTHR48020">
    <property type="entry name" value="PROTON MYO-INOSITOL COTRANSPORTER"/>
    <property type="match status" value="1"/>
</dbReference>
<name>A0A9W9MH87_9EURO</name>
<dbReference type="Gene3D" id="1.20.1250.20">
    <property type="entry name" value="MFS general substrate transporter like domains"/>
    <property type="match status" value="2"/>
</dbReference>
<evidence type="ECO:0000256" key="3">
    <source>
        <dbReference type="ARBA" id="ARBA00022692"/>
    </source>
</evidence>
<comment type="caution">
    <text evidence="8">The sequence shown here is derived from an EMBL/GenBank/DDBJ whole genome shotgun (WGS) entry which is preliminary data.</text>
</comment>
<organism evidence="8 9">
    <name type="scientific">Penicillium cf. viridicatum</name>
    <dbReference type="NCBI Taxonomy" id="2972119"/>
    <lineage>
        <taxon>Eukaryota</taxon>
        <taxon>Fungi</taxon>
        <taxon>Dikarya</taxon>
        <taxon>Ascomycota</taxon>
        <taxon>Pezizomycotina</taxon>
        <taxon>Eurotiomycetes</taxon>
        <taxon>Eurotiomycetidae</taxon>
        <taxon>Eurotiales</taxon>
        <taxon>Aspergillaceae</taxon>
        <taxon>Penicillium</taxon>
    </lineage>
</organism>
<dbReference type="SUPFAM" id="SSF103473">
    <property type="entry name" value="MFS general substrate transporter"/>
    <property type="match status" value="1"/>
</dbReference>
<evidence type="ECO:0000256" key="1">
    <source>
        <dbReference type="ARBA" id="ARBA00004370"/>
    </source>
</evidence>
<comment type="subcellular location">
    <subcellularLocation>
        <location evidence="1">Membrane</location>
    </subcellularLocation>
</comment>
<feature type="transmembrane region" description="Helical" evidence="7">
    <location>
        <begin position="185"/>
        <end position="205"/>
    </location>
</feature>
<dbReference type="InterPro" id="IPR036259">
    <property type="entry name" value="MFS_trans_sf"/>
</dbReference>
<evidence type="ECO:0000256" key="4">
    <source>
        <dbReference type="ARBA" id="ARBA00022989"/>
    </source>
</evidence>
<reference evidence="8" key="2">
    <citation type="journal article" date="2023" name="IMA Fungus">
        <title>Comparative genomic study of the Penicillium genus elucidates a diverse pangenome and 15 lateral gene transfer events.</title>
        <authorList>
            <person name="Petersen C."/>
            <person name="Sorensen T."/>
            <person name="Nielsen M.R."/>
            <person name="Sondergaard T.E."/>
            <person name="Sorensen J.L."/>
            <person name="Fitzpatrick D.A."/>
            <person name="Frisvad J.C."/>
            <person name="Nielsen K.L."/>
        </authorList>
    </citation>
    <scope>NUCLEOTIDE SEQUENCE</scope>
    <source>
        <strain evidence="8">IBT 20477</strain>
    </source>
</reference>
<dbReference type="PANTHER" id="PTHR48020:SF9">
    <property type="entry name" value="MAJOR FACILITATOR SUPERFAMILY (MFS) PROFILE DOMAIN-CONTAINING PROTEIN"/>
    <property type="match status" value="1"/>
</dbReference>
<feature type="transmembrane region" description="Helical" evidence="7">
    <location>
        <begin position="70"/>
        <end position="88"/>
    </location>
</feature>
<feature type="compositionally biased region" description="Polar residues" evidence="6">
    <location>
        <begin position="375"/>
        <end position="384"/>
    </location>
</feature>
<feature type="transmembrane region" description="Helical" evidence="7">
    <location>
        <begin position="316"/>
        <end position="334"/>
    </location>
</feature>
<keyword evidence="3 7" id="KW-0812">Transmembrane</keyword>
<keyword evidence="9" id="KW-1185">Reference proteome</keyword>
<evidence type="ECO:0008006" key="10">
    <source>
        <dbReference type="Google" id="ProtNLM"/>
    </source>
</evidence>
<keyword evidence="5 7" id="KW-0472">Membrane</keyword>
<dbReference type="InterPro" id="IPR050814">
    <property type="entry name" value="Myo-inositol_Transporter"/>
</dbReference>
<dbReference type="Pfam" id="PF00083">
    <property type="entry name" value="Sugar_tr"/>
    <property type="match status" value="1"/>
</dbReference>
<evidence type="ECO:0000256" key="5">
    <source>
        <dbReference type="ARBA" id="ARBA00023136"/>
    </source>
</evidence>
<protein>
    <recommendedName>
        <fullName evidence="10">Major facilitator superfamily (MFS) profile domain-containing protein</fullName>
    </recommendedName>
</protein>
<proteinExistence type="predicted"/>
<evidence type="ECO:0000256" key="7">
    <source>
        <dbReference type="SAM" id="Phobius"/>
    </source>
</evidence>
<dbReference type="EMBL" id="JAPQKQ010000004">
    <property type="protein sequence ID" value="KAJ5201237.1"/>
    <property type="molecule type" value="Genomic_DNA"/>
</dbReference>
<keyword evidence="2" id="KW-0813">Transport</keyword>
<reference evidence="8" key="1">
    <citation type="submission" date="2022-11" db="EMBL/GenBank/DDBJ databases">
        <authorList>
            <person name="Petersen C."/>
        </authorList>
    </citation>
    <scope>NUCLEOTIDE SEQUENCE</scope>
    <source>
        <strain evidence="8">IBT 20477</strain>
    </source>
</reference>
<feature type="region of interest" description="Disordered" evidence="6">
    <location>
        <begin position="1"/>
        <end position="21"/>
    </location>
</feature>
<sequence length="456" mass="50396">MANLRDVAASQNAHSEDKEPIAFEMDDVVDQKLQNGSSKAAMDAELLGLEEKMYSLPKSRFEITLSNPATFTYILVAFASIGGMLSGLDQSLIGGANLYLPVDLGLSSSDNSPVNAVMSLGAVAGAILLSPTNEYLGRPGVGLEGGTVPAYVAECVPLRLRGNLVSLYQLNIAAMFVSVEGNWRYILGSSLIFSTILFVGMLFLPESPRFLIHKRREIEAYRVCKKIRGFNDFEAKDEFLSMRKAVTAESEEKAQTKKYPWMDFFTVPRARRAIVYVDIMIFLGQFTGVKAVIYYMSTLMQAIGFGDKGAVFMANMMLPGLFIGLVLVGVGYTVDADNTYPGGVPHREEVRRDDYVDFMSKGLKRAFDLDRRRSASPQERQASPSRDPHAATAKTSPGAPHSGRQQSRVPLLRRRRAVKPRSGNGSGRNFLFKSYYQRCPRATGFLNLFPLKIDQT</sequence>
<dbReference type="GO" id="GO:0016020">
    <property type="term" value="C:membrane"/>
    <property type="evidence" value="ECO:0007669"/>
    <property type="project" value="UniProtKB-SubCell"/>
</dbReference>
<dbReference type="InterPro" id="IPR005828">
    <property type="entry name" value="MFS_sugar_transport-like"/>
</dbReference>
<evidence type="ECO:0000256" key="6">
    <source>
        <dbReference type="SAM" id="MobiDB-lite"/>
    </source>
</evidence>
<dbReference type="AlphaFoldDB" id="A0A9W9MH87"/>
<evidence type="ECO:0000256" key="2">
    <source>
        <dbReference type="ARBA" id="ARBA00022448"/>
    </source>
</evidence>
<feature type="transmembrane region" description="Helical" evidence="7">
    <location>
        <begin position="273"/>
        <end position="296"/>
    </location>
</feature>
<keyword evidence="4 7" id="KW-1133">Transmembrane helix</keyword>
<evidence type="ECO:0000313" key="8">
    <source>
        <dbReference type="EMBL" id="KAJ5201237.1"/>
    </source>
</evidence>
<dbReference type="GO" id="GO:0022857">
    <property type="term" value="F:transmembrane transporter activity"/>
    <property type="evidence" value="ECO:0007669"/>
    <property type="project" value="InterPro"/>
</dbReference>
<evidence type="ECO:0000313" key="9">
    <source>
        <dbReference type="Proteomes" id="UP001150942"/>
    </source>
</evidence>
<gene>
    <name evidence="8" type="ORF">N7449_006040</name>
</gene>
<dbReference type="Proteomes" id="UP001150942">
    <property type="component" value="Unassembled WGS sequence"/>
</dbReference>
<dbReference type="OrthoDB" id="6339427at2759"/>
<accession>A0A9W9MH87</accession>
<feature type="region of interest" description="Disordered" evidence="6">
    <location>
        <begin position="369"/>
        <end position="425"/>
    </location>
</feature>